<accession>A0A9X1SSU4</accession>
<protein>
    <submittedName>
        <fullName evidence="1">Uncharacterized protein</fullName>
    </submittedName>
</protein>
<evidence type="ECO:0000313" key="2">
    <source>
        <dbReference type="Proteomes" id="UP001138997"/>
    </source>
</evidence>
<reference evidence="1" key="1">
    <citation type="submission" date="2021-11" db="EMBL/GenBank/DDBJ databases">
        <title>Streptomyces corallinus and Kineosporia corallina sp. nov., two new coral-derived marine actinobacteria.</title>
        <authorList>
            <person name="Buangrab K."/>
            <person name="Sutthacheep M."/>
            <person name="Yeemin T."/>
            <person name="Harunari E."/>
            <person name="Igarashi Y."/>
            <person name="Sripreechasak P."/>
            <person name="Kanchanasin P."/>
            <person name="Tanasupawat S."/>
            <person name="Phongsopitanun W."/>
        </authorList>
    </citation>
    <scope>NUCLEOTIDE SEQUENCE</scope>
    <source>
        <strain evidence="1">JCM 31032</strain>
    </source>
</reference>
<name>A0A9X1SSU4_9ACTN</name>
<proteinExistence type="predicted"/>
<gene>
    <name evidence="1" type="ORF">LR394_03705</name>
</gene>
<keyword evidence="2" id="KW-1185">Reference proteome</keyword>
<comment type="caution">
    <text evidence="1">The sequence shown here is derived from an EMBL/GenBank/DDBJ whole genome shotgun (WGS) entry which is preliminary data.</text>
</comment>
<dbReference type="Proteomes" id="UP001138997">
    <property type="component" value="Unassembled WGS sequence"/>
</dbReference>
<dbReference type="AlphaFoldDB" id="A0A9X1SSU4"/>
<organism evidence="1 2">
    <name type="scientific">Kineosporia babensis</name>
    <dbReference type="NCBI Taxonomy" id="499548"/>
    <lineage>
        <taxon>Bacteria</taxon>
        <taxon>Bacillati</taxon>
        <taxon>Actinomycetota</taxon>
        <taxon>Actinomycetes</taxon>
        <taxon>Kineosporiales</taxon>
        <taxon>Kineosporiaceae</taxon>
        <taxon>Kineosporia</taxon>
    </lineage>
</organism>
<evidence type="ECO:0000313" key="1">
    <source>
        <dbReference type="EMBL" id="MCD5309985.1"/>
    </source>
</evidence>
<dbReference type="EMBL" id="JAJOMB010000002">
    <property type="protein sequence ID" value="MCD5309985.1"/>
    <property type="molecule type" value="Genomic_DNA"/>
</dbReference>
<dbReference type="RefSeq" id="WP_231438914.1">
    <property type="nucleotide sequence ID" value="NZ_JAJOMB010000002.1"/>
</dbReference>
<sequence length="451" mass="49573">MDSFVKDGLLWVLAGNRALAVSRAQWQLAGQPWVEDAFQVIEPAQRPTEENVYGLVYARDGSQYVLGSHRRNDLPALAARLTLEPGQAVAPAALAEVVAWFGAQGRGVLVEGSVWGPPMFDRFPAIRGRLKGLEPLRIEAGAGRVKFSSYSVFPGGPQLTVAVDEWQIEAVTGGDARIQRRRLAEVVVGAPDEVREIRELDLRWAALRLPRKEKPFDVERIVLTVQDVLYGPQERTIEVDGGHLGIVLKSGWGQEGRTEDFWITRPTDWALALEPWVDDALVVEKDRFQTHSGPSISGIFYADDGAEYVLGHGGRDGDPQRLAERLLLPDHQAPDVSALAEVLAYLGTEPGGRYGTLIEGSVNSTPLAHRLPASSEVLAAVFPLRRSADETTVRLEFFSYVQSRHAFPSIVTVSKWLVQVGSGVETVVERREFAVVTLADEFGDGSVQWAR</sequence>